<dbReference type="EMBL" id="KQ947414">
    <property type="protein sequence ID" value="KUJ17618.1"/>
    <property type="molecule type" value="Genomic_DNA"/>
</dbReference>
<feature type="domain" description="Plastocyanin-like" evidence="5">
    <location>
        <begin position="201"/>
        <end position="325"/>
    </location>
</feature>
<dbReference type="InterPro" id="IPR008972">
    <property type="entry name" value="Cupredoxin"/>
</dbReference>
<reference evidence="6 7" key="1">
    <citation type="submission" date="2015-10" db="EMBL/GenBank/DDBJ databases">
        <title>Full genome of DAOMC 229536 Phialocephala scopiformis, a fungal endophyte of spruce producing the potent anti-insectan compound rugulosin.</title>
        <authorList>
            <consortium name="DOE Joint Genome Institute"/>
            <person name="Walker A.K."/>
            <person name="Frasz S.L."/>
            <person name="Seifert K.A."/>
            <person name="Miller J.D."/>
            <person name="Mondo S.J."/>
            <person name="Labutti K."/>
            <person name="Lipzen A."/>
            <person name="Dockter R."/>
            <person name="Kennedy M."/>
            <person name="Grigoriev I.V."/>
            <person name="Spatafora J.W."/>
        </authorList>
    </citation>
    <scope>NUCLEOTIDE SEQUENCE [LARGE SCALE GENOMIC DNA]</scope>
    <source>
        <strain evidence="6 7">CBS 120377</strain>
    </source>
</reference>
<dbReference type="SUPFAM" id="SSF49503">
    <property type="entry name" value="Cupredoxins"/>
    <property type="match status" value="2"/>
</dbReference>
<evidence type="ECO:0000256" key="2">
    <source>
        <dbReference type="ARBA" id="ARBA00022723"/>
    </source>
</evidence>
<dbReference type="GO" id="GO:0016491">
    <property type="term" value="F:oxidoreductase activity"/>
    <property type="evidence" value="ECO:0007669"/>
    <property type="project" value="UniProtKB-KW"/>
</dbReference>
<dbReference type="InterPro" id="IPR045087">
    <property type="entry name" value="Cu-oxidase_fam"/>
</dbReference>
<accession>A0A194XBT0</accession>
<dbReference type="AlphaFoldDB" id="A0A194XBT0"/>
<protein>
    <recommendedName>
        <fullName evidence="8">Laccase</fullName>
    </recommendedName>
</protein>
<sequence length="368" mass="41377">SRCTGRRPRHEIHFHKGRTYKLSLVNTAVTTQFKFWIDGHNFTVVKTDFVPIQPYPAKIVNNAIGQRYDFIITANASFAHGTNFWIHARDCSNSGQSSTLGIIRYQPGSREDPYTPPLDAAQSSHDCSDEDSSLIHPIVTRNVTKHVNSLGPADWLKVGLQGYPNISMPIAPSPLMKWILANSSLYIDWREPSLKLLAIDKDHDFPPQTAPIFLDYETGEWVYFLILNNFSTAETPRQSLPGVTHPIHLHGHDFVILAQSYTPFDPDVPIVPNLNNPARRDVAMLPLNGYLLIAFQIDNPGAWLVHCHIAWHASDGLALQFIEQAKKIKPLMEKAGVLPGFEKRCGLWTEYYDFVSEPANATQEDSGI</sequence>
<evidence type="ECO:0000259" key="4">
    <source>
        <dbReference type="Pfam" id="PF00394"/>
    </source>
</evidence>
<dbReference type="InParanoid" id="A0A194XBT0"/>
<dbReference type="OrthoDB" id="2121828at2759"/>
<proteinExistence type="inferred from homology"/>
<evidence type="ECO:0000256" key="3">
    <source>
        <dbReference type="ARBA" id="ARBA00023002"/>
    </source>
</evidence>
<comment type="similarity">
    <text evidence="1">Belongs to the multicopper oxidase family.</text>
</comment>
<dbReference type="PANTHER" id="PTHR11709:SF71">
    <property type="entry name" value="OXIDOREDUCTASE TPCJ"/>
    <property type="match status" value="1"/>
</dbReference>
<dbReference type="Pfam" id="PF00394">
    <property type="entry name" value="Cu-oxidase"/>
    <property type="match status" value="1"/>
</dbReference>
<organism evidence="6 7">
    <name type="scientific">Mollisia scopiformis</name>
    <name type="common">Conifer needle endophyte fungus</name>
    <name type="synonym">Phialocephala scopiformis</name>
    <dbReference type="NCBI Taxonomy" id="149040"/>
    <lineage>
        <taxon>Eukaryota</taxon>
        <taxon>Fungi</taxon>
        <taxon>Dikarya</taxon>
        <taxon>Ascomycota</taxon>
        <taxon>Pezizomycotina</taxon>
        <taxon>Leotiomycetes</taxon>
        <taxon>Helotiales</taxon>
        <taxon>Mollisiaceae</taxon>
        <taxon>Mollisia</taxon>
    </lineage>
</organism>
<gene>
    <name evidence="6" type="ORF">LY89DRAFT_583860</name>
</gene>
<evidence type="ECO:0000256" key="1">
    <source>
        <dbReference type="ARBA" id="ARBA00010609"/>
    </source>
</evidence>
<dbReference type="InterPro" id="IPR001117">
    <property type="entry name" value="Cu-oxidase_2nd"/>
</dbReference>
<evidence type="ECO:0000259" key="5">
    <source>
        <dbReference type="Pfam" id="PF07731"/>
    </source>
</evidence>
<dbReference type="InterPro" id="IPR011706">
    <property type="entry name" value="Cu-oxidase_C"/>
</dbReference>
<dbReference type="RefSeq" id="XP_018071973.1">
    <property type="nucleotide sequence ID" value="XM_018209233.1"/>
</dbReference>
<keyword evidence="2" id="KW-0479">Metal-binding</keyword>
<dbReference type="GeneID" id="28818959"/>
<evidence type="ECO:0008006" key="8">
    <source>
        <dbReference type="Google" id="ProtNLM"/>
    </source>
</evidence>
<dbReference type="PROSITE" id="PS00079">
    <property type="entry name" value="MULTICOPPER_OXIDASE1"/>
    <property type="match status" value="1"/>
</dbReference>
<feature type="domain" description="Plastocyanin-like" evidence="4">
    <location>
        <begin position="10"/>
        <end position="107"/>
    </location>
</feature>
<dbReference type="Gene3D" id="2.60.40.420">
    <property type="entry name" value="Cupredoxins - blue copper proteins"/>
    <property type="match status" value="2"/>
</dbReference>
<dbReference type="GO" id="GO:0005507">
    <property type="term" value="F:copper ion binding"/>
    <property type="evidence" value="ECO:0007669"/>
    <property type="project" value="InterPro"/>
</dbReference>
<keyword evidence="3" id="KW-0560">Oxidoreductase</keyword>
<name>A0A194XBT0_MOLSC</name>
<dbReference type="PANTHER" id="PTHR11709">
    <property type="entry name" value="MULTI-COPPER OXIDASE"/>
    <property type="match status" value="1"/>
</dbReference>
<dbReference type="Proteomes" id="UP000070700">
    <property type="component" value="Unassembled WGS sequence"/>
</dbReference>
<feature type="non-terminal residue" evidence="6">
    <location>
        <position position="1"/>
    </location>
</feature>
<dbReference type="PROSITE" id="PS00080">
    <property type="entry name" value="MULTICOPPER_OXIDASE2"/>
    <property type="match status" value="1"/>
</dbReference>
<evidence type="ECO:0000313" key="6">
    <source>
        <dbReference type="EMBL" id="KUJ17618.1"/>
    </source>
</evidence>
<dbReference type="Pfam" id="PF07731">
    <property type="entry name" value="Cu-oxidase_2"/>
    <property type="match status" value="1"/>
</dbReference>
<dbReference type="InterPro" id="IPR033138">
    <property type="entry name" value="Cu_oxidase_CS"/>
</dbReference>
<dbReference type="InterPro" id="IPR002355">
    <property type="entry name" value="Cu_oxidase_Cu_BS"/>
</dbReference>
<dbReference type="CDD" id="cd13901">
    <property type="entry name" value="CuRO_3_MaLCC_like"/>
    <property type="match status" value="1"/>
</dbReference>
<dbReference type="KEGG" id="psco:LY89DRAFT_583860"/>
<keyword evidence="7" id="KW-1185">Reference proteome</keyword>
<evidence type="ECO:0000313" key="7">
    <source>
        <dbReference type="Proteomes" id="UP000070700"/>
    </source>
</evidence>